<dbReference type="Pfam" id="PF01327">
    <property type="entry name" value="Pep_deformylase"/>
    <property type="match status" value="1"/>
</dbReference>
<keyword evidence="2" id="KW-0378">Hydrolase</keyword>
<dbReference type="SUPFAM" id="SSF56420">
    <property type="entry name" value="Peptide deformylase"/>
    <property type="match status" value="1"/>
</dbReference>
<dbReference type="AlphaFoldDB" id="A0A388TC19"/>
<dbReference type="PIRSF" id="PIRSF004749">
    <property type="entry name" value="Pep_def"/>
    <property type="match status" value="1"/>
</dbReference>
<feature type="binding site" evidence="2">
    <location>
        <position position="134"/>
    </location>
    <ligand>
        <name>Fe cation</name>
        <dbReference type="ChEBI" id="CHEBI:24875"/>
    </ligand>
</feature>
<reference evidence="3 4" key="1">
    <citation type="journal article" date="2019" name="ISME J.">
        <title>Genome analyses of uncultured TG2/ZB3 bacteria in 'Margulisbacteria' specifically attached to ectosymbiotic spirochetes of protists in the termite gut.</title>
        <authorList>
            <person name="Utami Y.D."/>
            <person name="Kuwahara H."/>
            <person name="Igai K."/>
            <person name="Murakami T."/>
            <person name="Sugaya K."/>
            <person name="Morikawa T."/>
            <person name="Nagura Y."/>
            <person name="Yuki M."/>
            <person name="Deevong P."/>
            <person name="Inoue T."/>
            <person name="Kihara K."/>
            <person name="Lo N."/>
            <person name="Yamada A."/>
            <person name="Ohkuma M."/>
            <person name="Hongoh Y."/>
        </authorList>
    </citation>
    <scope>NUCLEOTIDE SEQUENCE [LARGE SCALE GENOMIC DNA]</scope>
    <source>
        <strain evidence="3">NkOx7-01</strain>
    </source>
</reference>
<dbReference type="GO" id="GO:0042586">
    <property type="term" value="F:peptide deformylase activity"/>
    <property type="evidence" value="ECO:0007669"/>
    <property type="project" value="UniProtKB-UniRule"/>
</dbReference>
<dbReference type="EC" id="3.5.1.88" evidence="2"/>
<comment type="similarity">
    <text evidence="1 2">Belongs to the polypeptide deformylase family.</text>
</comment>
<comment type="function">
    <text evidence="2">Removes the formyl group from the N-terminal Met of newly synthesized proteins. Requires at least a dipeptide for an efficient rate of reaction. N-terminal L-methionine is a prerequisite for activity but the enzyme has broad specificity at other positions.</text>
</comment>
<sequence>MILKILQHPDPLLREKSVKIAKLTPELKTLALDLLETLYGVGNGVGLAAPQVGKLYRLFVYDISADRNEPGVLFNPELLSHNNQKAKHVEGCLSCRNFEGLVERYTKVTVRGVNLDGKTVTIKASGLLARVFQHEIEHLDGIVILDKAEPVPPDSTEAEADIV</sequence>
<dbReference type="PANTHER" id="PTHR10458:SF22">
    <property type="entry name" value="PEPTIDE DEFORMYLASE"/>
    <property type="match status" value="1"/>
</dbReference>
<dbReference type="PANTHER" id="PTHR10458">
    <property type="entry name" value="PEPTIDE DEFORMYLASE"/>
    <property type="match status" value="1"/>
</dbReference>
<feature type="binding site" evidence="2">
    <location>
        <position position="92"/>
    </location>
    <ligand>
        <name>Fe cation</name>
        <dbReference type="ChEBI" id="CHEBI:24875"/>
    </ligand>
</feature>
<keyword evidence="2" id="KW-0648">Protein biosynthesis</keyword>
<evidence type="ECO:0000313" key="4">
    <source>
        <dbReference type="Proteomes" id="UP000269352"/>
    </source>
</evidence>
<dbReference type="GO" id="GO:0046872">
    <property type="term" value="F:metal ion binding"/>
    <property type="evidence" value="ECO:0007669"/>
    <property type="project" value="UniProtKB-KW"/>
</dbReference>
<dbReference type="EMBL" id="BGZN01000026">
    <property type="protein sequence ID" value="GBR74010.1"/>
    <property type="molecule type" value="Genomic_DNA"/>
</dbReference>
<dbReference type="PRINTS" id="PR01576">
    <property type="entry name" value="PDEFORMYLASE"/>
</dbReference>
<feature type="active site" evidence="2">
    <location>
        <position position="135"/>
    </location>
</feature>
<keyword evidence="2" id="KW-0408">Iron</keyword>
<evidence type="ECO:0000256" key="1">
    <source>
        <dbReference type="ARBA" id="ARBA00010759"/>
    </source>
</evidence>
<dbReference type="NCBIfam" id="TIGR00079">
    <property type="entry name" value="pept_deformyl"/>
    <property type="match status" value="1"/>
</dbReference>
<dbReference type="GO" id="GO:0006412">
    <property type="term" value="P:translation"/>
    <property type="evidence" value="ECO:0007669"/>
    <property type="project" value="UniProtKB-UniRule"/>
</dbReference>
<organism evidence="3 4">
    <name type="scientific">Termititenax aidoneus</name>
    <dbReference type="NCBI Taxonomy" id="2218524"/>
    <lineage>
        <taxon>Bacteria</taxon>
        <taxon>Bacillati</taxon>
        <taxon>Candidatus Margulisiibacteriota</taxon>
        <taxon>Candidatus Termititenacia</taxon>
        <taxon>Candidatus Termititenacales</taxon>
        <taxon>Candidatus Termititenacaceae</taxon>
        <taxon>Candidatus Termititenax</taxon>
    </lineage>
</organism>
<dbReference type="Proteomes" id="UP000269352">
    <property type="component" value="Unassembled WGS sequence"/>
</dbReference>
<comment type="caution">
    <text evidence="3">The sequence shown here is derived from an EMBL/GenBank/DDBJ whole genome shotgun (WGS) entry which is preliminary data.</text>
</comment>
<protein>
    <recommendedName>
        <fullName evidence="2">Peptide deformylase</fullName>
        <shortName evidence="2">PDF</shortName>
        <ecNumber evidence="2">3.5.1.88</ecNumber>
    </recommendedName>
    <alternativeName>
        <fullName evidence="2">Polypeptide deformylase</fullName>
    </alternativeName>
</protein>
<comment type="cofactor">
    <cofactor evidence="2">
        <name>Fe(2+)</name>
        <dbReference type="ChEBI" id="CHEBI:29033"/>
    </cofactor>
    <text evidence="2">Binds 1 Fe(2+) ion.</text>
</comment>
<dbReference type="CDD" id="cd00487">
    <property type="entry name" value="Pep_deformylase"/>
    <property type="match status" value="1"/>
</dbReference>
<proteinExistence type="inferred from homology"/>
<dbReference type="Gene3D" id="3.90.45.10">
    <property type="entry name" value="Peptide deformylase"/>
    <property type="match status" value="1"/>
</dbReference>
<gene>
    <name evidence="3" type="primary">def2</name>
    <name evidence="2" type="synonym">def</name>
    <name evidence="3" type="ORF">NO1_1252</name>
</gene>
<comment type="catalytic activity">
    <reaction evidence="2">
        <text>N-terminal N-formyl-L-methionyl-[peptide] + H2O = N-terminal L-methionyl-[peptide] + formate</text>
        <dbReference type="Rhea" id="RHEA:24420"/>
        <dbReference type="Rhea" id="RHEA-COMP:10639"/>
        <dbReference type="Rhea" id="RHEA-COMP:10640"/>
        <dbReference type="ChEBI" id="CHEBI:15377"/>
        <dbReference type="ChEBI" id="CHEBI:15740"/>
        <dbReference type="ChEBI" id="CHEBI:49298"/>
        <dbReference type="ChEBI" id="CHEBI:64731"/>
        <dbReference type="EC" id="3.5.1.88"/>
    </reaction>
</comment>
<dbReference type="InterPro" id="IPR036821">
    <property type="entry name" value="Peptide_deformylase_sf"/>
</dbReference>
<keyword evidence="2" id="KW-0479">Metal-binding</keyword>
<dbReference type="InterPro" id="IPR023635">
    <property type="entry name" value="Peptide_deformylase"/>
</dbReference>
<evidence type="ECO:0000313" key="3">
    <source>
        <dbReference type="EMBL" id="GBR74010.1"/>
    </source>
</evidence>
<evidence type="ECO:0000256" key="2">
    <source>
        <dbReference type="HAMAP-Rule" id="MF_00163"/>
    </source>
</evidence>
<accession>A0A388TC19</accession>
<keyword evidence="4" id="KW-1185">Reference proteome</keyword>
<feature type="binding site" evidence="2">
    <location>
        <position position="138"/>
    </location>
    <ligand>
        <name>Fe cation</name>
        <dbReference type="ChEBI" id="CHEBI:24875"/>
    </ligand>
</feature>
<dbReference type="HAMAP" id="MF_00163">
    <property type="entry name" value="Pep_deformylase"/>
    <property type="match status" value="1"/>
</dbReference>
<name>A0A388TC19_TERA1</name>
<dbReference type="NCBIfam" id="NF001159">
    <property type="entry name" value="PRK00150.1-3"/>
    <property type="match status" value="1"/>
</dbReference>